<accession>A0A8R7TZQ1</accession>
<dbReference type="Gramene" id="TuG1812G0300003888.01.T01">
    <property type="protein sequence ID" value="TuG1812G0300003888.01.T01"/>
    <property type="gene ID" value="TuG1812G0300003888.01"/>
</dbReference>
<proteinExistence type="predicted"/>
<organism evidence="1 2">
    <name type="scientific">Triticum urartu</name>
    <name type="common">Red wild einkorn</name>
    <name type="synonym">Crithodium urartu</name>
    <dbReference type="NCBI Taxonomy" id="4572"/>
    <lineage>
        <taxon>Eukaryota</taxon>
        <taxon>Viridiplantae</taxon>
        <taxon>Streptophyta</taxon>
        <taxon>Embryophyta</taxon>
        <taxon>Tracheophyta</taxon>
        <taxon>Spermatophyta</taxon>
        <taxon>Magnoliopsida</taxon>
        <taxon>Liliopsida</taxon>
        <taxon>Poales</taxon>
        <taxon>Poaceae</taxon>
        <taxon>BOP clade</taxon>
        <taxon>Pooideae</taxon>
        <taxon>Triticodae</taxon>
        <taxon>Triticeae</taxon>
        <taxon>Triticinae</taxon>
        <taxon>Triticum</taxon>
    </lineage>
</organism>
<reference evidence="1" key="3">
    <citation type="submission" date="2022-06" db="UniProtKB">
        <authorList>
            <consortium name="EnsemblPlants"/>
        </authorList>
    </citation>
    <scope>IDENTIFICATION</scope>
</reference>
<name>A0A8R7TZQ1_TRIUA</name>
<dbReference type="EnsemblPlants" id="TuG1812G0300003888.01.T01">
    <property type="protein sequence ID" value="TuG1812G0300003888.01.T01"/>
    <property type="gene ID" value="TuG1812G0300003888.01"/>
</dbReference>
<reference evidence="1" key="2">
    <citation type="submission" date="2018-03" db="EMBL/GenBank/DDBJ databases">
        <title>The Triticum urartu genome reveals the dynamic nature of wheat genome evolution.</title>
        <authorList>
            <person name="Ling H."/>
            <person name="Ma B."/>
            <person name="Shi X."/>
            <person name="Liu H."/>
            <person name="Dong L."/>
            <person name="Sun H."/>
            <person name="Cao Y."/>
            <person name="Gao Q."/>
            <person name="Zheng S."/>
            <person name="Li Y."/>
            <person name="Yu Y."/>
            <person name="Du H."/>
            <person name="Qi M."/>
            <person name="Li Y."/>
            <person name="Yu H."/>
            <person name="Cui Y."/>
            <person name="Wang N."/>
            <person name="Chen C."/>
            <person name="Wu H."/>
            <person name="Zhao Y."/>
            <person name="Zhang J."/>
            <person name="Li Y."/>
            <person name="Zhou W."/>
            <person name="Zhang B."/>
            <person name="Hu W."/>
            <person name="Eijk M."/>
            <person name="Tang J."/>
            <person name="Witsenboer H."/>
            <person name="Zhao S."/>
            <person name="Li Z."/>
            <person name="Zhang A."/>
            <person name="Wang D."/>
            <person name="Liang C."/>
        </authorList>
    </citation>
    <scope>NUCLEOTIDE SEQUENCE [LARGE SCALE GENOMIC DNA]</scope>
    <source>
        <strain evidence="1">cv. G1812</strain>
    </source>
</reference>
<evidence type="ECO:0000313" key="1">
    <source>
        <dbReference type="EnsemblPlants" id="TuG1812G0300003888.01.T01"/>
    </source>
</evidence>
<protein>
    <submittedName>
        <fullName evidence="1">Uncharacterized protein</fullName>
    </submittedName>
</protein>
<dbReference type="Proteomes" id="UP000015106">
    <property type="component" value="Chromosome 3"/>
</dbReference>
<evidence type="ECO:0000313" key="2">
    <source>
        <dbReference type="Proteomes" id="UP000015106"/>
    </source>
</evidence>
<keyword evidence="2" id="KW-1185">Reference proteome</keyword>
<sequence>MLIMGVFGMLSKSNTYSLKGIIIVETATMIDEGRKKDKWQHVVERS</sequence>
<reference evidence="2" key="1">
    <citation type="journal article" date="2013" name="Nature">
        <title>Draft genome of the wheat A-genome progenitor Triticum urartu.</title>
        <authorList>
            <person name="Ling H.Q."/>
            <person name="Zhao S."/>
            <person name="Liu D."/>
            <person name="Wang J."/>
            <person name="Sun H."/>
            <person name="Zhang C."/>
            <person name="Fan H."/>
            <person name="Li D."/>
            <person name="Dong L."/>
            <person name="Tao Y."/>
            <person name="Gao C."/>
            <person name="Wu H."/>
            <person name="Li Y."/>
            <person name="Cui Y."/>
            <person name="Guo X."/>
            <person name="Zheng S."/>
            <person name="Wang B."/>
            <person name="Yu K."/>
            <person name="Liang Q."/>
            <person name="Yang W."/>
            <person name="Lou X."/>
            <person name="Chen J."/>
            <person name="Feng M."/>
            <person name="Jian J."/>
            <person name="Zhang X."/>
            <person name="Luo G."/>
            <person name="Jiang Y."/>
            <person name="Liu J."/>
            <person name="Wang Z."/>
            <person name="Sha Y."/>
            <person name="Zhang B."/>
            <person name="Wu H."/>
            <person name="Tang D."/>
            <person name="Shen Q."/>
            <person name="Xue P."/>
            <person name="Zou S."/>
            <person name="Wang X."/>
            <person name="Liu X."/>
            <person name="Wang F."/>
            <person name="Yang Y."/>
            <person name="An X."/>
            <person name="Dong Z."/>
            <person name="Zhang K."/>
            <person name="Zhang X."/>
            <person name="Luo M.C."/>
            <person name="Dvorak J."/>
            <person name="Tong Y."/>
            <person name="Wang J."/>
            <person name="Yang H."/>
            <person name="Li Z."/>
            <person name="Wang D."/>
            <person name="Zhang A."/>
            <person name="Wang J."/>
        </authorList>
    </citation>
    <scope>NUCLEOTIDE SEQUENCE</scope>
    <source>
        <strain evidence="2">cv. G1812</strain>
    </source>
</reference>
<dbReference type="AlphaFoldDB" id="A0A8R7TZQ1"/>